<evidence type="ECO:0000313" key="2">
    <source>
        <dbReference type="Proteomes" id="UP000242913"/>
    </source>
</evidence>
<evidence type="ECO:0000313" key="1">
    <source>
        <dbReference type="EMBL" id="OZC05346.1"/>
    </source>
</evidence>
<gene>
    <name evidence="1" type="ORF">X798_07680</name>
</gene>
<dbReference type="AlphaFoldDB" id="A0A238BKD1"/>
<reference evidence="1 2" key="1">
    <citation type="submission" date="2015-12" db="EMBL/GenBank/DDBJ databases">
        <title>Draft genome of the nematode, Onchocerca flexuosa.</title>
        <authorList>
            <person name="Mitreva M."/>
        </authorList>
    </citation>
    <scope>NUCLEOTIDE SEQUENCE [LARGE SCALE GENOMIC DNA]</scope>
    <source>
        <strain evidence="1">Red Deer</strain>
    </source>
</reference>
<proteinExistence type="predicted"/>
<sequence length="64" mass="7526">MYWIYNVLSLRSQKRKRKDNTISLKSNKSPLSDFHIIQNLNRSIRSLIKGQDSSSIIAEYLDKI</sequence>
<organism evidence="1 2">
    <name type="scientific">Onchocerca flexuosa</name>
    <dbReference type="NCBI Taxonomy" id="387005"/>
    <lineage>
        <taxon>Eukaryota</taxon>
        <taxon>Metazoa</taxon>
        <taxon>Ecdysozoa</taxon>
        <taxon>Nematoda</taxon>
        <taxon>Chromadorea</taxon>
        <taxon>Rhabditida</taxon>
        <taxon>Spirurina</taxon>
        <taxon>Spiruromorpha</taxon>
        <taxon>Filarioidea</taxon>
        <taxon>Onchocercidae</taxon>
        <taxon>Onchocerca</taxon>
    </lineage>
</organism>
<dbReference type="EMBL" id="KZ271522">
    <property type="protein sequence ID" value="OZC05346.1"/>
    <property type="molecule type" value="Genomic_DNA"/>
</dbReference>
<keyword evidence="2" id="KW-1185">Reference proteome</keyword>
<name>A0A238BKD1_9BILA</name>
<protein>
    <submittedName>
        <fullName evidence="1">Uncharacterized protein</fullName>
    </submittedName>
</protein>
<dbReference type="Proteomes" id="UP000242913">
    <property type="component" value="Unassembled WGS sequence"/>
</dbReference>
<accession>A0A238BKD1</accession>